<comment type="caution">
    <text evidence="7">The sequence shown here is derived from an EMBL/GenBank/DDBJ whole genome shotgun (WGS) entry which is preliminary data.</text>
</comment>
<evidence type="ECO:0000256" key="1">
    <source>
        <dbReference type="ARBA" id="ARBA00004127"/>
    </source>
</evidence>
<dbReference type="PANTHER" id="PTHR31851">
    <property type="entry name" value="FE(2+)/MN(2+) TRANSPORTER PCL1"/>
    <property type="match status" value="1"/>
</dbReference>
<evidence type="ECO:0000256" key="4">
    <source>
        <dbReference type="ARBA" id="ARBA00023136"/>
    </source>
</evidence>
<feature type="transmembrane region" description="Helical" evidence="6">
    <location>
        <begin position="221"/>
        <end position="243"/>
    </location>
</feature>
<feature type="compositionally biased region" description="Basic and acidic residues" evidence="5">
    <location>
        <begin position="1"/>
        <end position="11"/>
    </location>
</feature>
<sequence>MTTSEMVDRTPEPSAPELRRSSGVPLEQRLNALRAGVLGANDGIVSTAAVLVGVAGATVSTGPIITAGLAAAIGGAVSMALGEYVSVSSQRDSERALVDQQRRALAEDPAREQRELAGIYEERGASAETARRVAEELTARDPLGTQVRERHGINQDGVANPWHAAIASFASFAIGAVLPMLAILLPGPDLRVPVTFAATLAALALTGAIAAWIGGGSRTRAAIRVVVGGALALGATYAIGALLGTTG</sequence>
<keyword evidence="2 6" id="KW-0812">Transmembrane</keyword>
<dbReference type="Pfam" id="PF01988">
    <property type="entry name" value="VIT1"/>
    <property type="match status" value="1"/>
</dbReference>
<feature type="transmembrane region" description="Helical" evidence="6">
    <location>
        <begin position="162"/>
        <end position="185"/>
    </location>
</feature>
<evidence type="ECO:0000256" key="3">
    <source>
        <dbReference type="ARBA" id="ARBA00022989"/>
    </source>
</evidence>
<proteinExistence type="predicted"/>
<comment type="subcellular location">
    <subcellularLocation>
        <location evidence="1">Endomembrane system</location>
        <topology evidence="1">Multi-pass membrane protein</topology>
    </subcellularLocation>
</comment>
<evidence type="ECO:0000256" key="2">
    <source>
        <dbReference type="ARBA" id="ARBA00022692"/>
    </source>
</evidence>
<dbReference type="RefSeq" id="WP_270949913.1">
    <property type="nucleotide sequence ID" value="NZ_JAQGLA010000026.1"/>
</dbReference>
<feature type="region of interest" description="Disordered" evidence="5">
    <location>
        <begin position="1"/>
        <end position="22"/>
    </location>
</feature>
<keyword evidence="4 6" id="KW-0472">Membrane</keyword>
<evidence type="ECO:0000313" key="7">
    <source>
        <dbReference type="EMBL" id="MDA3627247.1"/>
    </source>
</evidence>
<organism evidence="7 8">
    <name type="scientific">Saccharopolyspora oryzae</name>
    <dbReference type="NCBI Taxonomy" id="2997343"/>
    <lineage>
        <taxon>Bacteria</taxon>
        <taxon>Bacillati</taxon>
        <taxon>Actinomycetota</taxon>
        <taxon>Actinomycetes</taxon>
        <taxon>Pseudonocardiales</taxon>
        <taxon>Pseudonocardiaceae</taxon>
        <taxon>Saccharopolyspora</taxon>
    </lineage>
</organism>
<keyword evidence="3 6" id="KW-1133">Transmembrane helix</keyword>
<dbReference type="EMBL" id="JAQGLA010000026">
    <property type="protein sequence ID" value="MDA3627247.1"/>
    <property type="molecule type" value="Genomic_DNA"/>
</dbReference>
<evidence type="ECO:0000313" key="8">
    <source>
        <dbReference type="Proteomes" id="UP001210380"/>
    </source>
</evidence>
<dbReference type="InterPro" id="IPR008217">
    <property type="entry name" value="Ccc1_fam"/>
</dbReference>
<feature type="transmembrane region" description="Helical" evidence="6">
    <location>
        <begin position="192"/>
        <end position="215"/>
    </location>
</feature>
<dbReference type="Proteomes" id="UP001210380">
    <property type="component" value="Unassembled WGS sequence"/>
</dbReference>
<feature type="non-terminal residue" evidence="7">
    <location>
        <position position="247"/>
    </location>
</feature>
<name>A0ABT4UZW6_9PSEU</name>
<protein>
    <submittedName>
        <fullName evidence="7">VIT family protein</fullName>
    </submittedName>
</protein>
<gene>
    <name evidence="7" type="ORF">OU415_17510</name>
</gene>
<reference evidence="7 8" key="1">
    <citation type="submission" date="2022-11" db="EMBL/GenBank/DDBJ databases">
        <title>Draft genome sequence of Saccharopolyspora sp. WRP15-2 isolated from rhizosphere soils of wild rice in Thailand.</title>
        <authorList>
            <person name="Duangmal K."/>
            <person name="Kammanee S."/>
            <person name="Muangham S."/>
        </authorList>
    </citation>
    <scope>NUCLEOTIDE SEQUENCE [LARGE SCALE GENOMIC DNA]</scope>
    <source>
        <strain evidence="7 8">WRP15-2</strain>
    </source>
</reference>
<evidence type="ECO:0000256" key="6">
    <source>
        <dbReference type="SAM" id="Phobius"/>
    </source>
</evidence>
<keyword evidence="8" id="KW-1185">Reference proteome</keyword>
<accession>A0ABT4UZW6</accession>
<dbReference type="CDD" id="cd02432">
    <property type="entry name" value="Nodulin-21_like_1"/>
    <property type="match status" value="1"/>
</dbReference>
<evidence type="ECO:0000256" key="5">
    <source>
        <dbReference type="SAM" id="MobiDB-lite"/>
    </source>
</evidence>